<evidence type="ECO:0000256" key="1">
    <source>
        <dbReference type="ARBA" id="ARBA00012104"/>
    </source>
</evidence>
<dbReference type="GO" id="GO:0005524">
    <property type="term" value="F:ATP binding"/>
    <property type="evidence" value="ECO:0007669"/>
    <property type="project" value="UniProtKB-KW"/>
</dbReference>
<dbReference type="NCBIfam" id="NF004398">
    <property type="entry name" value="PRK05756.1"/>
    <property type="match status" value="1"/>
</dbReference>
<proteinExistence type="predicted"/>
<dbReference type="PANTHER" id="PTHR10534:SF2">
    <property type="entry name" value="PYRIDOXAL KINASE"/>
    <property type="match status" value="1"/>
</dbReference>
<dbReference type="AlphaFoldDB" id="A0A508TIN6"/>
<dbReference type="Proteomes" id="UP000328092">
    <property type="component" value="Unassembled WGS sequence"/>
</dbReference>
<reference evidence="7" key="1">
    <citation type="submission" date="2019-02" db="EMBL/GenBank/DDBJ databases">
        <authorList>
            <person name="Pothier F.J."/>
        </authorList>
    </citation>
    <scope>NUCLEOTIDE SEQUENCE</scope>
    <source>
        <strain evidence="7">CI-1B</strain>
    </source>
</reference>
<dbReference type="GO" id="GO:0009443">
    <property type="term" value="P:pyridoxal 5'-phosphate salvage"/>
    <property type="evidence" value="ECO:0007669"/>
    <property type="project" value="InterPro"/>
</dbReference>
<dbReference type="InterPro" id="IPR004625">
    <property type="entry name" value="PyrdxlKinase"/>
</dbReference>
<name>A0A508TIN6_9BRAD</name>
<keyword evidence="3" id="KW-0547">Nucleotide-binding</keyword>
<accession>A0A508TIN6</accession>
<keyword evidence="8" id="KW-1185">Reference proteome</keyword>
<dbReference type="GO" id="GO:0005829">
    <property type="term" value="C:cytosol"/>
    <property type="evidence" value="ECO:0007669"/>
    <property type="project" value="TreeGrafter"/>
</dbReference>
<dbReference type="PANTHER" id="PTHR10534">
    <property type="entry name" value="PYRIDOXAL KINASE"/>
    <property type="match status" value="1"/>
</dbReference>
<dbReference type="GO" id="GO:0008478">
    <property type="term" value="F:pyridoxal kinase activity"/>
    <property type="evidence" value="ECO:0007669"/>
    <property type="project" value="UniProtKB-EC"/>
</dbReference>
<evidence type="ECO:0000313" key="7">
    <source>
        <dbReference type="EMBL" id="VIO74242.1"/>
    </source>
</evidence>
<dbReference type="CDD" id="cd01173">
    <property type="entry name" value="pyridoxal_pyridoxamine_kinase"/>
    <property type="match status" value="1"/>
</dbReference>
<evidence type="ECO:0000259" key="6">
    <source>
        <dbReference type="Pfam" id="PF08543"/>
    </source>
</evidence>
<dbReference type="InterPro" id="IPR029056">
    <property type="entry name" value="Ribokinase-like"/>
</dbReference>
<keyword evidence="4 7" id="KW-0418">Kinase</keyword>
<evidence type="ECO:0000256" key="5">
    <source>
        <dbReference type="ARBA" id="ARBA00022840"/>
    </source>
</evidence>
<dbReference type="EMBL" id="CAADFC020000018">
    <property type="protein sequence ID" value="VIO74242.1"/>
    <property type="molecule type" value="Genomic_DNA"/>
</dbReference>
<dbReference type="RefSeq" id="WP_139862191.1">
    <property type="nucleotide sequence ID" value="NZ_CAADFC020000018.1"/>
</dbReference>
<dbReference type="EC" id="2.7.1.35" evidence="1"/>
<sequence length="290" mass="30536">MSVISIQSQVAWGHVGNSAAVFPIQLAGIDVVAVPTTLLSNRPGYPTIRGRVLDVQLVADLLQGVEERGAIAAATMILSGYLGSADIAHEVADFVARAKAQNPALLYCCDPVLGDRDRGMFVRPDIPPLVRDTLCPLADIITPNHFEFEFLCGARAATAGDLIARAGAVMARGPSTIVVTSAELADTPDGEIETLAIERSGGWRVRTPRVPISPSGTGDLFAALFASARVRGAATPAALSYAASAIHGVLERTAQRGTEEMRIVESADVMLDPKRRFAAIATPHHPGRVS</sequence>
<keyword evidence="2 7" id="KW-0808">Transferase</keyword>
<keyword evidence="5" id="KW-0067">ATP-binding</keyword>
<dbReference type="Pfam" id="PF08543">
    <property type="entry name" value="Phos_pyr_kin"/>
    <property type="match status" value="1"/>
</dbReference>
<evidence type="ECO:0000256" key="2">
    <source>
        <dbReference type="ARBA" id="ARBA00022679"/>
    </source>
</evidence>
<feature type="domain" description="Pyridoxamine kinase/Phosphomethylpyrimidine kinase" evidence="6">
    <location>
        <begin position="79"/>
        <end position="259"/>
    </location>
</feature>
<evidence type="ECO:0000256" key="4">
    <source>
        <dbReference type="ARBA" id="ARBA00022777"/>
    </source>
</evidence>
<dbReference type="InterPro" id="IPR013749">
    <property type="entry name" value="PM/HMP-P_kinase-1"/>
</dbReference>
<dbReference type="NCBIfam" id="TIGR00687">
    <property type="entry name" value="pyridox_kin"/>
    <property type="match status" value="1"/>
</dbReference>
<comment type="caution">
    <text evidence="7">The sequence shown here is derived from an EMBL/GenBank/DDBJ whole genome shotgun (WGS) entry which is preliminary data.</text>
</comment>
<evidence type="ECO:0000256" key="3">
    <source>
        <dbReference type="ARBA" id="ARBA00022741"/>
    </source>
</evidence>
<dbReference type="OrthoDB" id="9800808at2"/>
<gene>
    <name evidence="7" type="primary">pdxY</name>
    <name evidence="7" type="ORF">CI1B_51300</name>
</gene>
<dbReference type="SUPFAM" id="SSF53613">
    <property type="entry name" value="Ribokinase-like"/>
    <property type="match status" value="1"/>
</dbReference>
<organism evidence="7 8">
    <name type="scientific">Bradyrhizobium ivorense</name>
    <dbReference type="NCBI Taxonomy" id="2511166"/>
    <lineage>
        <taxon>Bacteria</taxon>
        <taxon>Pseudomonadati</taxon>
        <taxon>Pseudomonadota</taxon>
        <taxon>Alphaproteobacteria</taxon>
        <taxon>Hyphomicrobiales</taxon>
        <taxon>Nitrobacteraceae</taxon>
        <taxon>Bradyrhizobium</taxon>
    </lineage>
</organism>
<protein>
    <recommendedName>
        <fullName evidence="1">pyridoxal kinase</fullName>
        <ecNumber evidence="1">2.7.1.35</ecNumber>
    </recommendedName>
</protein>
<evidence type="ECO:0000313" key="8">
    <source>
        <dbReference type="Proteomes" id="UP000328092"/>
    </source>
</evidence>
<dbReference type="Gene3D" id="3.40.1190.20">
    <property type="match status" value="1"/>
</dbReference>